<comment type="caution">
    <text evidence="3">The sequence shown here is derived from an EMBL/GenBank/DDBJ whole genome shotgun (WGS) entry which is preliminary data.</text>
</comment>
<keyword evidence="1" id="KW-0712">Selenocysteine</keyword>
<dbReference type="InterPro" id="IPR010187">
    <property type="entry name" value="Various_sel_PB"/>
</dbReference>
<dbReference type="NCBIfam" id="TIGR01918">
    <property type="entry name" value="various_sel_PB"/>
    <property type="match status" value="1"/>
</dbReference>
<evidence type="ECO:0000313" key="4">
    <source>
        <dbReference type="Proteomes" id="UP000318093"/>
    </source>
</evidence>
<dbReference type="AlphaFoldDB" id="A0A537J3L8"/>
<evidence type="ECO:0000313" key="3">
    <source>
        <dbReference type="EMBL" id="TMI78151.1"/>
    </source>
</evidence>
<proteinExistence type="predicted"/>
<accession>A0A537J3L8</accession>
<dbReference type="GO" id="GO:0050485">
    <property type="term" value="F:oxidoreductase activity, acting on X-H and Y-H to form an X-Y bond, with a disulfide as acceptor"/>
    <property type="evidence" value="ECO:0007669"/>
    <property type="project" value="InterPro"/>
</dbReference>
<dbReference type="EMBL" id="VBAN01000445">
    <property type="protein sequence ID" value="TMI78151.1"/>
    <property type="molecule type" value="Genomic_DNA"/>
</dbReference>
<evidence type="ECO:0000256" key="1">
    <source>
        <dbReference type="ARBA" id="ARBA00022933"/>
    </source>
</evidence>
<protein>
    <submittedName>
        <fullName evidence="3">Glycine/betaine/sarcosine/D-proline family reductase selenoprotein B</fullName>
    </submittedName>
</protein>
<sequence length="79" mass="8253">MSKEIERRKIPVAVISALPPLALQAGANRVVQGVAIEHVCGDPSLPPDADRALRRSIVEQGLRALTADVQTPTVFGGAG</sequence>
<evidence type="ECO:0000256" key="2">
    <source>
        <dbReference type="ARBA" id="ARBA00023002"/>
    </source>
</evidence>
<keyword evidence="2" id="KW-0560">Oxidoreductase</keyword>
<name>A0A537J3L8_9BACT</name>
<dbReference type="Proteomes" id="UP000318093">
    <property type="component" value="Unassembled WGS sequence"/>
</dbReference>
<reference evidence="3 4" key="1">
    <citation type="journal article" date="2019" name="Nat. Microbiol.">
        <title>Mediterranean grassland soil C-N compound turnover is dependent on rainfall and depth, and is mediated by genomically divergent microorganisms.</title>
        <authorList>
            <person name="Diamond S."/>
            <person name="Andeer P.F."/>
            <person name="Li Z."/>
            <person name="Crits-Christoph A."/>
            <person name="Burstein D."/>
            <person name="Anantharaman K."/>
            <person name="Lane K.R."/>
            <person name="Thomas B.C."/>
            <person name="Pan C."/>
            <person name="Northen T.R."/>
            <person name="Banfield J.F."/>
        </authorList>
    </citation>
    <scope>NUCLEOTIDE SEQUENCE [LARGE SCALE GENOMIC DNA]</scope>
    <source>
        <strain evidence="3">NP_6</strain>
    </source>
</reference>
<organism evidence="3 4">
    <name type="scientific">Candidatus Segetimicrobium genomatis</name>
    <dbReference type="NCBI Taxonomy" id="2569760"/>
    <lineage>
        <taxon>Bacteria</taxon>
        <taxon>Bacillati</taxon>
        <taxon>Candidatus Sysuimicrobiota</taxon>
        <taxon>Candidatus Sysuimicrobiia</taxon>
        <taxon>Candidatus Sysuimicrobiales</taxon>
        <taxon>Candidatus Segetimicrobiaceae</taxon>
        <taxon>Candidatus Segetimicrobium</taxon>
    </lineage>
</organism>
<gene>
    <name evidence="3" type="ORF">E6H03_12595</name>
</gene>